<gene>
    <name evidence="3" type="ORF">WG925_24980</name>
</gene>
<dbReference type="EMBL" id="JBBPIX010000019">
    <property type="protein sequence ID" value="MEK6467002.1"/>
    <property type="molecule type" value="Genomic_DNA"/>
</dbReference>
<dbReference type="Pfam" id="PF14542">
    <property type="entry name" value="Acetyltransf_CG"/>
    <property type="match status" value="1"/>
</dbReference>
<dbReference type="EC" id="2.3.1.-" evidence="3"/>
<keyword evidence="3" id="KW-0012">Acyltransferase</keyword>
<feature type="domain" description="N-acetyltransferase" evidence="2">
    <location>
        <begin position="15"/>
        <end position="101"/>
    </location>
</feature>
<dbReference type="InterPro" id="IPR045057">
    <property type="entry name" value="Gcn5-rel_NAT"/>
</dbReference>
<dbReference type="RefSeq" id="WP_346102925.1">
    <property type="nucleotide sequence ID" value="NZ_BAAAOD010000015.1"/>
</dbReference>
<dbReference type="PANTHER" id="PTHR31435:SF10">
    <property type="entry name" value="BSR4717 PROTEIN"/>
    <property type="match status" value="1"/>
</dbReference>
<comment type="caution">
    <text evidence="3">The sequence shown here is derived from an EMBL/GenBank/DDBJ whole genome shotgun (WGS) entry which is preliminary data.</text>
</comment>
<dbReference type="GO" id="GO:0016746">
    <property type="term" value="F:acyltransferase activity"/>
    <property type="evidence" value="ECO:0007669"/>
    <property type="project" value="UniProtKB-KW"/>
</dbReference>
<evidence type="ECO:0000259" key="2">
    <source>
        <dbReference type="PROSITE" id="PS51729"/>
    </source>
</evidence>
<dbReference type="PROSITE" id="PS51186">
    <property type="entry name" value="GNAT"/>
    <property type="match status" value="1"/>
</dbReference>
<dbReference type="PANTHER" id="PTHR31435">
    <property type="entry name" value="PROTEIN NATD1"/>
    <property type="match status" value="1"/>
</dbReference>
<evidence type="ECO:0000313" key="3">
    <source>
        <dbReference type="EMBL" id="MEK6467002.1"/>
    </source>
</evidence>
<keyword evidence="4" id="KW-1185">Reference proteome</keyword>
<evidence type="ECO:0000313" key="4">
    <source>
        <dbReference type="Proteomes" id="UP001367513"/>
    </source>
</evidence>
<dbReference type="InterPro" id="IPR031165">
    <property type="entry name" value="GNAT_YJDJ"/>
</dbReference>
<accession>A0ABU9AKM1</accession>
<dbReference type="Proteomes" id="UP001367513">
    <property type="component" value="Unassembled WGS sequence"/>
</dbReference>
<reference evidence="3 4" key="1">
    <citation type="submission" date="2024-03" db="EMBL/GenBank/DDBJ databases">
        <title>Draft genome sequence of Pseudonocardia carboxydivorans JCM 14827.</title>
        <authorList>
            <person name="Duangmal K."/>
        </authorList>
    </citation>
    <scope>NUCLEOTIDE SEQUENCE [LARGE SCALE GENOMIC DNA]</scope>
    <source>
        <strain evidence="3 4">JCM 14827</strain>
    </source>
</reference>
<feature type="domain" description="N-acetyltransferase" evidence="1">
    <location>
        <begin position="1"/>
        <end position="115"/>
    </location>
</feature>
<dbReference type="PROSITE" id="PS51729">
    <property type="entry name" value="GNAT_YJDJ"/>
    <property type="match status" value="1"/>
</dbReference>
<dbReference type="InterPro" id="IPR000182">
    <property type="entry name" value="GNAT_dom"/>
</dbReference>
<dbReference type="SUPFAM" id="SSF55729">
    <property type="entry name" value="Acyl-CoA N-acyltransferases (Nat)"/>
    <property type="match status" value="1"/>
</dbReference>
<evidence type="ECO:0000259" key="1">
    <source>
        <dbReference type="PROSITE" id="PS51186"/>
    </source>
</evidence>
<keyword evidence="3" id="KW-0808">Transferase</keyword>
<organism evidence="3 4">
    <name type="scientific">Pseudonocardia alni subsp. carboxydivorans</name>
    <dbReference type="NCBI Taxonomy" id="415010"/>
    <lineage>
        <taxon>Bacteria</taxon>
        <taxon>Bacillati</taxon>
        <taxon>Actinomycetota</taxon>
        <taxon>Actinomycetes</taxon>
        <taxon>Pseudonocardiales</taxon>
        <taxon>Pseudonocardiaceae</taxon>
        <taxon>Pseudonocardia</taxon>
    </lineage>
</organism>
<dbReference type="Gene3D" id="3.40.630.30">
    <property type="match status" value="1"/>
</dbReference>
<name>A0ABU9AKM1_PSEA5</name>
<proteinExistence type="predicted"/>
<sequence length="116" mass="13011">MSGDTDDTSDDTVVTHDTGHHRYEILLDGTVVGRAEYVDDHEQRIFHHTEVDPELSGRGLASTLVRFALDDTRAAGKRIVPVCPYVRRWVSTHQGYADILDLVTPDAVATVRRRAR</sequence>
<dbReference type="InterPro" id="IPR016181">
    <property type="entry name" value="Acyl_CoA_acyltransferase"/>
</dbReference>
<protein>
    <submittedName>
        <fullName evidence="3">GNAT family N-acetyltransferase</fullName>
        <ecNumber evidence="3">2.3.1.-</ecNumber>
    </submittedName>
</protein>